<evidence type="ECO:0000259" key="3">
    <source>
        <dbReference type="Pfam" id="PF13968"/>
    </source>
</evidence>
<dbReference type="InterPro" id="IPR025315">
    <property type="entry name" value="DUF4220"/>
</dbReference>
<feature type="transmembrane region" description="Helical" evidence="2">
    <location>
        <begin position="137"/>
        <end position="157"/>
    </location>
</feature>
<keyword evidence="2" id="KW-1133">Transmembrane helix</keyword>
<evidence type="ECO:0000256" key="1">
    <source>
        <dbReference type="SAM" id="MobiDB-lite"/>
    </source>
</evidence>
<dbReference type="EMBL" id="JAMFTS010000002">
    <property type="protein sequence ID" value="KAJ4801469.1"/>
    <property type="molecule type" value="Genomic_DNA"/>
</dbReference>
<feature type="region of interest" description="Disordered" evidence="1">
    <location>
        <begin position="241"/>
        <end position="351"/>
    </location>
</feature>
<dbReference type="AlphaFoldDB" id="A0AAV8G6Z2"/>
<keyword evidence="2" id="KW-0812">Transmembrane</keyword>
<dbReference type="Pfam" id="PF04578">
    <property type="entry name" value="DUF594"/>
    <property type="match status" value="1"/>
</dbReference>
<dbReference type="Proteomes" id="UP001140206">
    <property type="component" value="Chromosome 2"/>
</dbReference>
<keyword evidence="2" id="KW-0472">Membrane</keyword>
<feature type="transmembrane region" description="Helical" evidence="2">
    <location>
        <begin position="26"/>
        <end position="46"/>
    </location>
</feature>
<feature type="transmembrane region" description="Helical" evidence="2">
    <location>
        <begin position="451"/>
        <end position="471"/>
    </location>
</feature>
<feature type="compositionally biased region" description="Basic and acidic residues" evidence="1">
    <location>
        <begin position="282"/>
        <end position="302"/>
    </location>
</feature>
<proteinExistence type="predicted"/>
<feature type="transmembrane region" description="Helical" evidence="2">
    <location>
        <begin position="163"/>
        <end position="182"/>
    </location>
</feature>
<sequence>MDAHSPQLAPPSKTKALIDVWNVLEIRVLVMSSLGIQILLLCLAGFRKHFISSRWAETTDYSWKGPLYLMFHWVLWSAYLLADYVATVALAYLPNSELNNDKEKENQHLLMFWAPFFLLHLGGQDTITALSVEDNELWARHLLTLATQVGLALYHYISVNRKVGAFWPPAAIMFVLALFKYGERIWALQRASMSALRSSMISKPDPGPNYAKFMQQYTSSIAAGLTAQIIVEVEKHEDDLKRQKIKESAQSKPADSEKINTGEVKNHPRSEQTKESAQTKPADSEEINKGEVKNQPESEQTKESAQSKAADSEEINTREVKNHRESKQTKESAKSTGEVKNQGDPESPQTKRSKCCIFCWSKCSCKCEPISELEREKYAEIVCKAYKFFPTFKRLFVDLILTYKDREESQEYFEGLEYEGAYKLIEIELSWMYEILHSKASVIFSYKHYGWISRMSTLVITIVALILFITISHPQKKISDHSKYNPFDIILTYVLIGGACVLEVAACIFMLLSFWTYAAIKESGGCFVGLADFLFRIQARYLRRPENSRWSDKMAQFSLITYSLPNQPSCSKCNPVKCILYAIRMNDSWDQYRYASSVTVSEALKKQVFQELTKKVKSIEDRASYKRITEHRGQWALQRMGYYQEFGWSVEAEFDESILLWHIATDLLYNGKKTCDTEDKSISQDISNYMLFLLIVRPFMMPAGIGQIRFGDTCAEARIFLNNGDNIKIGDAAKKILDVSTDYDPGDVKGDRSKSVLFKGCLLAHQLEEQVTKYGVQWDRMWRLISAVWVEMLCYAASKCSGQYHAKQLSKGGELLTVIWFLMAHLGMGEQYRIEEGHARAKLFVDK</sequence>
<name>A0AAV8G6Z2_9POAL</name>
<evidence type="ECO:0000313" key="5">
    <source>
        <dbReference type="Proteomes" id="UP001140206"/>
    </source>
</evidence>
<feature type="transmembrane region" description="Helical" evidence="2">
    <location>
        <begin position="67"/>
        <end position="92"/>
    </location>
</feature>
<feature type="domain" description="DUF4220" evidence="3">
    <location>
        <begin position="76"/>
        <end position="562"/>
    </location>
</feature>
<reference evidence="4" key="1">
    <citation type="submission" date="2022-08" db="EMBL/GenBank/DDBJ databases">
        <authorList>
            <person name="Marques A."/>
        </authorList>
    </citation>
    <scope>NUCLEOTIDE SEQUENCE</scope>
    <source>
        <strain evidence="4">RhyPub2mFocal</strain>
        <tissue evidence="4">Leaves</tissue>
    </source>
</reference>
<dbReference type="Pfam" id="PF13968">
    <property type="entry name" value="DUF4220"/>
    <property type="match status" value="1"/>
</dbReference>
<comment type="caution">
    <text evidence="4">The sequence shown here is derived from an EMBL/GenBank/DDBJ whole genome shotgun (WGS) entry which is preliminary data.</text>
</comment>
<organism evidence="4 5">
    <name type="scientific">Rhynchospora pubera</name>
    <dbReference type="NCBI Taxonomy" id="906938"/>
    <lineage>
        <taxon>Eukaryota</taxon>
        <taxon>Viridiplantae</taxon>
        <taxon>Streptophyta</taxon>
        <taxon>Embryophyta</taxon>
        <taxon>Tracheophyta</taxon>
        <taxon>Spermatophyta</taxon>
        <taxon>Magnoliopsida</taxon>
        <taxon>Liliopsida</taxon>
        <taxon>Poales</taxon>
        <taxon>Cyperaceae</taxon>
        <taxon>Cyperoideae</taxon>
        <taxon>Rhynchosporeae</taxon>
        <taxon>Rhynchospora</taxon>
    </lineage>
</organism>
<feature type="transmembrane region" description="Helical" evidence="2">
    <location>
        <begin position="112"/>
        <end position="130"/>
    </location>
</feature>
<feature type="compositionally biased region" description="Basic and acidic residues" evidence="1">
    <location>
        <begin position="241"/>
        <end position="274"/>
    </location>
</feature>
<keyword evidence="5" id="KW-1185">Reference proteome</keyword>
<evidence type="ECO:0000313" key="4">
    <source>
        <dbReference type="EMBL" id="KAJ4801469.1"/>
    </source>
</evidence>
<dbReference type="PANTHER" id="PTHR31325">
    <property type="entry name" value="OS01G0798800 PROTEIN-RELATED"/>
    <property type="match status" value="1"/>
</dbReference>
<protein>
    <recommendedName>
        <fullName evidence="3">DUF4220 domain-containing protein</fullName>
    </recommendedName>
</protein>
<dbReference type="InterPro" id="IPR007658">
    <property type="entry name" value="DUF594"/>
</dbReference>
<accession>A0AAV8G6Z2</accession>
<evidence type="ECO:0000256" key="2">
    <source>
        <dbReference type="SAM" id="Phobius"/>
    </source>
</evidence>
<feature type="transmembrane region" description="Helical" evidence="2">
    <location>
        <begin position="491"/>
        <end position="515"/>
    </location>
</feature>
<gene>
    <name evidence="4" type="ORF">LUZ62_052715</name>
</gene>
<feature type="compositionally biased region" description="Basic and acidic residues" evidence="1">
    <location>
        <begin position="315"/>
        <end position="333"/>
    </location>
</feature>